<evidence type="ECO:0000256" key="3">
    <source>
        <dbReference type="ARBA" id="ARBA00022763"/>
    </source>
</evidence>
<evidence type="ECO:0000256" key="2">
    <source>
        <dbReference type="ARBA" id="ARBA00022670"/>
    </source>
</evidence>
<evidence type="ECO:0000256" key="8">
    <source>
        <dbReference type="RuleBase" id="RU364100"/>
    </source>
</evidence>
<dbReference type="InterPro" id="IPR036590">
    <property type="entry name" value="SRAP-like"/>
</dbReference>
<keyword evidence="2 8" id="KW-0645">Protease</keyword>
<dbReference type="InterPro" id="IPR003738">
    <property type="entry name" value="SRAP"/>
</dbReference>
<keyword evidence="5" id="KW-0190">Covalent protein-DNA linkage</keyword>
<evidence type="ECO:0000256" key="6">
    <source>
        <dbReference type="ARBA" id="ARBA00023125"/>
    </source>
</evidence>
<keyword evidence="7" id="KW-0456">Lyase</keyword>
<comment type="caution">
    <text evidence="9">The sequence shown here is derived from an EMBL/GenBank/DDBJ whole genome shotgun (WGS) entry which is preliminary data.</text>
</comment>
<dbReference type="PANTHER" id="PTHR13604:SF0">
    <property type="entry name" value="ABASIC SITE PROCESSING PROTEIN HMCES"/>
    <property type="match status" value="1"/>
</dbReference>
<gene>
    <name evidence="9" type="ORF">ACFPFW_00040</name>
</gene>
<dbReference type="EMBL" id="JBHSJF010000001">
    <property type="protein sequence ID" value="MFC5066400.1"/>
    <property type="molecule type" value="Genomic_DNA"/>
</dbReference>
<keyword evidence="3" id="KW-0227">DNA damage</keyword>
<comment type="similarity">
    <text evidence="1 8">Belongs to the SOS response-associated peptidase family.</text>
</comment>
<evidence type="ECO:0000313" key="10">
    <source>
        <dbReference type="Proteomes" id="UP001595796"/>
    </source>
</evidence>
<evidence type="ECO:0000256" key="1">
    <source>
        <dbReference type="ARBA" id="ARBA00008136"/>
    </source>
</evidence>
<accession>A0ABV9YYD2</accession>
<name>A0ABV9YYD2_9HYPH</name>
<sequence>MCGRVVQTMPHEAMRRLFKAPQGDLFNAPPRWNGAPTDKLAVVRRNHEAGENSLDLIRWGLVPHFAKDLKVGASLINARCETVATKPAFRGAWAKRRRCLIPVDGFYEWKREGKVKQPYALALKGGEPMALAGLWENWKDPATGEWVRTFTVLTTAPNELIAPLHDRMPVIVPHEDWDLWLSGEDATALMKPLPAEEMEMWTVSTAVNKVGNEGAELWERVG</sequence>
<protein>
    <recommendedName>
        <fullName evidence="8">Abasic site processing protein</fullName>
        <ecNumber evidence="8">3.4.-.-</ecNumber>
    </recommendedName>
</protein>
<evidence type="ECO:0000313" key="9">
    <source>
        <dbReference type="EMBL" id="MFC5066400.1"/>
    </source>
</evidence>
<evidence type="ECO:0000256" key="5">
    <source>
        <dbReference type="ARBA" id="ARBA00023124"/>
    </source>
</evidence>
<keyword evidence="10" id="KW-1185">Reference proteome</keyword>
<keyword evidence="6" id="KW-0238">DNA-binding</keyword>
<evidence type="ECO:0000256" key="7">
    <source>
        <dbReference type="ARBA" id="ARBA00023239"/>
    </source>
</evidence>
<dbReference type="RefSeq" id="WP_114955199.1">
    <property type="nucleotide sequence ID" value="NZ_JBHSJF010000001.1"/>
</dbReference>
<dbReference type="EC" id="3.4.-.-" evidence="8"/>
<dbReference type="GO" id="GO:0016787">
    <property type="term" value="F:hydrolase activity"/>
    <property type="evidence" value="ECO:0007669"/>
    <property type="project" value="UniProtKB-KW"/>
</dbReference>
<proteinExistence type="inferred from homology"/>
<organism evidence="9 10">
    <name type="scientific">Flaviflagellibacter deserti</name>
    <dbReference type="NCBI Taxonomy" id="2267266"/>
    <lineage>
        <taxon>Bacteria</taxon>
        <taxon>Pseudomonadati</taxon>
        <taxon>Pseudomonadota</taxon>
        <taxon>Alphaproteobacteria</taxon>
        <taxon>Hyphomicrobiales</taxon>
        <taxon>Flaviflagellibacter</taxon>
    </lineage>
</organism>
<keyword evidence="4 8" id="KW-0378">Hydrolase</keyword>
<dbReference type="SUPFAM" id="SSF143081">
    <property type="entry name" value="BB1717-like"/>
    <property type="match status" value="1"/>
</dbReference>
<dbReference type="Proteomes" id="UP001595796">
    <property type="component" value="Unassembled WGS sequence"/>
</dbReference>
<reference evidence="10" key="1">
    <citation type="journal article" date="2019" name="Int. J. Syst. Evol. Microbiol.">
        <title>The Global Catalogue of Microorganisms (GCM) 10K type strain sequencing project: providing services to taxonomists for standard genome sequencing and annotation.</title>
        <authorList>
            <consortium name="The Broad Institute Genomics Platform"/>
            <consortium name="The Broad Institute Genome Sequencing Center for Infectious Disease"/>
            <person name="Wu L."/>
            <person name="Ma J."/>
        </authorList>
    </citation>
    <scope>NUCLEOTIDE SEQUENCE [LARGE SCALE GENOMIC DNA]</scope>
    <source>
        <strain evidence="10">CGMCC 1.16444</strain>
    </source>
</reference>
<dbReference type="PANTHER" id="PTHR13604">
    <property type="entry name" value="DC12-RELATED"/>
    <property type="match status" value="1"/>
</dbReference>
<evidence type="ECO:0000256" key="4">
    <source>
        <dbReference type="ARBA" id="ARBA00022801"/>
    </source>
</evidence>
<dbReference type="Pfam" id="PF02586">
    <property type="entry name" value="SRAP"/>
    <property type="match status" value="1"/>
</dbReference>
<dbReference type="Gene3D" id="3.90.1680.10">
    <property type="entry name" value="SOS response associated peptidase-like"/>
    <property type="match status" value="1"/>
</dbReference>